<sequence>MDDLVDSSGLAPRTSMEQEVTSTFVETESKPTEWTNEKHSNFLKAMESTFVDQLYKSLDLSGFHSYKNSLTGPKSSKHKLNSIRASSGQFKVLRDGNWSKLDFRGKEPEVGEQEESKAPLTSPWIHHYRNSKTPMNRKVLDSAKAPLMDSENQNRAVNFQLRHDDSVGGNTEMSGQNFADEAPEEEKSRRMHDTKIPMTNTDTDCNNDQVVPFGNSVQDNDFGDNPVLGLPEE</sequence>
<reference evidence="3" key="1">
    <citation type="journal article" date="2024" name="IScience">
        <title>Strigolactones Initiate the Formation of Haustorium-like Structures in Castilleja.</title>
        <authorList>
            <person name="Buerger M."/>
            <person name="Peterson D."/>
            <person name="Chory J."/>
        </authorList>
    </citation>
    <scope>NUCLEOTIDE SEQUENCE [LARGE SCALE GENOMIC DNA]</scope>
</reference>
<accession>A0ABD3BLN4</accession>
<name>A0ABD3BLN4_9LAMI</name>
<evidence type="ECO:0000313" key="2">
    <source>
        <dbReference type="EMBL" id="KAL3617921.1"/>
    </source>
</evidence>
<organism evidence="2 3">
    <name type="scientific">Castilleja foliolosa</name>
    <dbReference type="NCBI Taxonomy" id="1961234"/>
    <lineage>
        <taxon>Eukaryota</taxon>
        <taxon>Viridiplantae</taxon>
        <taxon>Streptophyta</taxon>
        <taxon>Embryophyta</taxon>
        <taxon>Tracheophyta</taxon>
        <taxon>Spermatophyta</taxon>
        <taxon>Magnoliopsida</taxon>
        <taxon>eudicotyledons</taxon>
        <taxon>Gunneridae</taxon>
        <taxon>Pentapetalae</taxon>
        <taxon>asterids</taxon>
        <taxon>lamiids</taxon>
        <taxon>Lamiales</taxon>
        <taxon>Orobanchaceae</taxon>
        <taxon>Pedicularideae</taxon>
        <taxon>Castillejinae</taxon>
        <taxon>Castilleja</taxon>
    </lineage>
</organism>
<feature type="compositionally biased region" description="Polar residues" evidence="1">
    <location>
        <begin position="15"/>
        <end position="26"/>
    </location>
</feature>
<comment type="caution">
    <text evidence="2">The sequence shown here is derived from an EMBL/GenBank/DDBJ whole genome shotgun (WGS) entry which is preliminary data.</text>
</comment>
<feature type="region of interest" description="Disordered" evidence="1">
    <location>
        <begin position="1"/>
        <end position="32"/>
    </location>
</feature>
<proteinExistence type="predicted"/>
<feature type="compositionally biased region" description="Polar residues" evidence="1">
    <location>
        <begin position="197"/>
        <end position="219"/>
    </location>
</feature>
<keyword evidence="3" id="KW-1185">Reference proteome</keyword>
<gene>
    <name evidence="2" type="ORF">CASFOL_038242</name>
</gene>
<dbReference type="PANTHER" id="PTHR33676">
    <property type="entry name" value="COLD REGULATED PROTEIN 27"/>
    <property type="match status" value="1"/>
</dbReference>
<dbReference type="PANTHER" id="PTHR33676:SF3">
    <property type="entry name" value="COLD-REGULATED PROTEIN 27"/>
    <property type="match status" value="1"/>
</dbReference>
<feature type="compositionally biased region" description="Polar residues" evidence="1">
    <location>
        <begin position="168"/>
        <end position="177"/>
    </location>
</feature>
<dbReference type="Proteomes" id="UP001632038">
    <property type="component" value="Unassembled WGS sequence"/>
</dbReference>
<protein>
    <submittedName>
        <fullName evidence="2">Uncharacterized protein</fullName>
    </submittedName>
</protein>
<feature type="region of interest" description="Disordered" evidence="1">
    <location>
        <begin position="166"/>
        <end position="233"/>
    </location>
</feature>
<dbReference type="InterPro" id="IPR044678">
    <property type="entry name" value="COR27/28"/>
</dbReference>
<dbReference type="AlphaFoldDB" id="A0ABD3BLN4"/>
<evidence type="ECO:0000256" key="1">
    <source>
        <dbReference type="SAM" id="MobiDB-lite"/>
    </source>
</evidence>
<feature type="compositionally biased region" description="Basic and acidic residues" evidence="1">
    <location>
        <begin position="185"/>
        <end position="195"/>
    </location>
</feature>
<dbReference type="EMBL" id="JAVIJP010000081">
    <property type="protein sequence ID" value="KAL3617921.1"/>
    <property type="molecule type" value="Genomic_DNA"/>
</dbReference>
<evidence type="ECO:0000313" key="3">
    <source>
        <dbReference type="Proteomes" id="UP001632038"/>
    </source>
</evidence>